<dbReference type="InterPro" id="IPR013955">
    <property type="entry name" value="Rep_factor-A_C"/>
</dbReference>
<sequence>MAACMVMGTCTTLSSSFCSLLQQVNNMASTFNNVKDIDVSHDNLSYRIKNDLKYKATNHPSRIYFKRDTQLRVVQDPIFPTHIFCFVHNEVILNHTNAQSHLIDVIGLLTAKGDIIEFTRNGKKSIYIVIELDDLKGNGTVRCTLWEEFATQLVKHMEETPSSEYILIIQFAKFNLFKGTMGISNANYNSILHINGDFQEVKDFRKSVIMSGVPAATQVFQILGEPTHSIEEDLLNHFIYKPISKLKDSIEWYKSCKHCFHSLQEAENSYHCARCKTYPSSHTPRFSIKMQVAEETDTTSFLLYDKEASKFLGISASDLRLAQLTRGGDEEYSIELNSLMGKKFLFKISVKMEDLNAFQPCSIIVTKLCGDNSVITKFTAKNSLDEQNMGMQNSELLSMNANSAETPKGTISPSAETLSHGTIDAFSTPNNKIIIGGWFKKLIELYPDSTHASSSKCRKVIEGATATIVEIHDD</sequence>
<evidence type="ECO:0000256" key="2">
    <source>
        <dbReference type="ARBA" id="ARBA00022723"/>
    </source>
</evidence>
<reference evidence="7 8" key="1">
    <citation type="submission" date="2020-01" db="EMBL/GenBank/DDBJ databases">
        <title>Genome sequence of Arachis hypogaea, cultivar Shitouqi.</title>
        <authorList>
            <person name="Zhuang W."/>
            <person name="Chen H."/>
            <person name="Varshney R."/>
            <person name="Wang D."/>
            <person name="Ming R."/>
        </authorList>
    </citation>
    <scope>NUCLEOTIDE SEQUENCE [LARGE SCALE GENOMIC DNA]</scope>
    <source>
        <tissue evidence="7">Young leaf</tissue>
    </source>
</reference>
<evidence type="ECO:0000313" key="7">
    <source>
        <dbReference type="EMBL" id="QHN76852.1"/>
    </source>
</evidence>
<evidence type="ECO:0000259" key="6">
    <source>
        <dbReference type="Pfam" id="PF08646"/>
    </source>
</evidence>
<keyword evidence="5 7" id="KW-0238">DNA-binding</keyword>
<comment type="similarity">
    <text evidence="1">Belongs to the replication factor A protein 1 family.</text>
</comment>
<proteinExistence type="inferred from homology"/>
<organism evidence="7 8">
    <name type="scientific">Arachis hypogaea</name>
    <name type="common">Peanut</name>
    <dbReference type="NCBI Taxonomy" id="3818"/>
    <lineage>
        <taxon>Eukaryota</taxon>
        <taxon>Viridiplantae</taxon>
        <taxon>Streptophyta</taxon>
        <taxon>Embryophyta</taxon>
        <taxon>Tracheophyta</taxon>
        <taxon>Spermatophyta</taxon>
        <taxon>Magnoliopsida</taxon>
        <taxon>eudicotyledons</taxon>
        <taxon>Gunneridae</taxon>
        <taxon>Pentapetalae</taxon>
        <taxon>rosids</taxon>
        <taxon>fabids</taxon>
        <taxon>Fabales</taxon>
        <taxon>Fabaceae</taxon>
        <taxon>Papilionoideae</taxon>
        <taxon>50 kb inversion clade</taxon>
        <taxon>dalbergioids sensu lato</taxon>
        <taxon>Dalbergieae</taxon>
        <taxon>Pterocarpus clade</taxon>
        <taxon>Arachis</taxon>
    </lineage>
</organism>
<protein>
    <submittedName>
        <fullName evidence="7">Replication protein A 70 kDa DNA-binding subunit B</fullName>
    </submittedName>
</protein>
<dbReference type="PANTHER" id="PTHR47165:SF4">
    <property type="entry name" value="OS03G0429900 PROTEIN"/>
    <property type="match status" value="1"/>
</dbReference>
<accession>A0A6B9V9E9</accession>
<dbReference type="SUPFAM" id="SSF50249">
    <property type="entry name" value="Nucleic acid-binding proteins"/>
    <property type="match status" value="2"/>
</dbReference>
<dbReference type="Gene3D" id="2.40.50.140">
    <property type="entry name" value="Nucleic acid-binding proteins"/>
    <property type="match status" value="2"/>
</dbReference>
<dbReference type="AlphaFoldDB" id="A0A6B9V9E9"/>
<dbReference type="CDD" id="cd04481">
    <property type="entry name" value="RPA1_DBD_B_like"/>
    <property type="match status" value="1"/>
</dbReference>
<dbReference type="GO" id="GO:0008270">
    <property type="term" value="F:zinc ion binding"/>
    <property type="evidence" value="ECO:0007669"/>
    <property type="project" value="UniProtKB-KW"/>
</dbReference>
<evidence type="ECO:0000256" key="5">
    <source>
        <dbReference type="ARBA" id="ARBA00023125"/>
    </source>
</evidence>
<feature type="domain" description="Replication factor A C-terminal" evidence="6">
    <location>
        <begin position="243"/>
        <end position="357"/>
    </location>
</feature>
<keyword evidence="4" id="KW-0862">Zinc</keyword>
<evidence type="ECO:0000256" key="3">
    <source>
        <dbReference type="ARBA" id="ARBA00022771"/>
    </source>
</evidence>
<keyword evidence="2" id="KW-0479">Metal-binding</keyword>
<evidence type="ECO:0000313" key="8">
    <source>
        <dbReference type="Proteomes" id="UP000464620"/>
    </source>
</evidence>
<name>A0A6B9V9E9_ARAHY</name>
<evidence type="ECO:0000256" key="1">
    <source>
        <dbReference type="ARBA" id="ARBA00005690"/>
    </source>
</evidence>
<dbReference type="Proteomes" id="UP000464620">
    <property type="component" value="Chromosome B09"/>
</dbReference>
<evidence type="ECO:0000256" key="4">
    <source>
        <dbReference type="ARBA" id="ARBA00022833"/>
    </source>
</evidence>
<dbReference type="PANTHER" id="PTHR47165">
    <property type="entry name" value="OS03G0429900 PROTEIN"/>
    <property type="match status" value="1"/>
</dbReference>
<dbReference type="GO" id="GO:0003677">
    <property type="term" value="F:DNA binding"/>
    <property type="evidence" value="ECO:0007669"/>
    <property type="project" value="UniProtKB-KW"/>
</dbReference>
<dbReference type="Pfam" id="PF08646">
    <property type="entry name" value="Rep_fac-A_C"/>
    <property type="match status" value="1"/>
</dbReference>
<dbReference type="InterPro" id="IPR012340">
    <property type="entry name" value="NA-bd_OB-fold"/>
</dbReference>
<dbReference type="CDD" id="cd04476">
    <property type="entry name" value="RPA1_DBD_C"/>
    <property type="match status" value="1"/>
</dbReference>
<keyword evidence="3" id="KW-0863">Zinc-finger</keyword>
<dbReference type="InterPro" id="IPR047192">
    <property type="entry name" value="Euk_RPA1_DBD_C"/>
</dbReference>
<gene>
    <name evidence="7" type="ORF">DS421_19g647540</name>
</gene>
<dbReference type="EMBL" id="CP031001">
    <property type="protein sequence ID" value="QHN76852.1"/>
    <property type="molecule type" value="Genomic_DNA"/>
</dbReference>